<keyword evidence="1" id="KW-0071">Autoinducer synthesis</keyword>
<proteinExistence type="inferred from homology"/>
<dbReference type="Proteomes" id="UP000295357">
    <property type="component" value="Unassembled WGS sequence"/>
</dbReference>
<dbReference type="GO" id="GO:0016740">
    <property type="term" value="F:transferase activity"/>
    <property type="evidence" value="ECO:0007669"/>
    <property type="project" value="InterPro"/>
</dbReference>
<dbReference type="Gene3D" id="3.40.630.30">
    <property type="match status" value="1"/>
</dbReference>
<dbReference type="NCBIfam" id="TIGR03694">
    <property type="entry name" value="exosort_acyl"/>
    <property type="match status" value="1"/>
</dbReference>
<dbReference type="InterPro" id="IPR016181">
    <property type="entry name" value="Acyl_CoA_acyltransferase"/>
</dbReference>
<gene>
    <name evidence="2" type="ORF">DFR39_101419</name>
</gene>
<evidence type="ECO:0000256" key="1">
    <source>
        <dbReference type="PROSITE-ProRule" id="PRU00533"/>
    </source>
</evidence>
<accession>A0A4R6ND55</accession>
<evidence type="ECO:0000313" key="2">
    <source>
        <dbReference type="EMBL" id="TDP12945.1"/>
    </source>
</evidence>
<keyword evidence="1" id="KW-0673">Quorum sensing</keyword>
<protein>
    <submittedName>
        <fullName evidence="2">N-acyl amino acid synthase of PEP-CTERM/exosortase system</fullName>
    </submittedName>
</protein>
<dbReference type="EMBL" id="SNXE01000001">
    <property type="protein sequence ID" value="TDP12945.1"/>
    <property type="molecule type" value="Genomic_DNA"/>
</dbReference>
<dbReference type="InterPro" id="IPR001690">
    <property type="entry name" value="Autoind_synthase"/>
</dbReference>
<keyword evidence="3" id="KW-1185">Reference proteome</keyword>
<name>A0A4R6ND55_9BURK</name>
<organism evidence="2 3">
    <name type="scientific">Roseateles asaccharophilus</name>
    <dbReference type="NCBI Taxonomy" id="582607"/>
    <lineage>
        <taxon>Bacteria</taxon>
        <taxon>Pseudomonadati</taxon>
        <taxon>Pseudomonadota</taxon>
        <taxon>Betaproteobacteria</taxon>
        <taxon>Burkholderiales</taxon>
        <taxon>Sphaerotilaceae</taxon>
        <taxon>Roseateles</taxon>
    </lineage>
</organism>
<dbReference type="OrthoDB" id="582214at2"/>
<reference evidence="2 3" key="1">
    <citation type="submission" date="2019-03" db="EMBL/GenBank/DDBJ databases">
        <title>Genomic Encyclopedia of Type Strains, Phase IV (KMG-IV): sequencing the most valuable type-strain genomes for metagenomic binning, comparative biology and taxonomic classification.</title>
        <authorList>
            <person name="Goeker M."/>
        </authorList>
    </citation>
    <scope>NUCLEOTIDE SEQUENCE [LARGE SCALE GENOMIC DNA]</scope>
    <source>
        <strain evidence="2 3">DSM 25082</strain>
    </source>
</reference>
<evidence type="ECO:0000313" key="3">
    <source>
        <dbReference type="Proteomes" id="UP000295357"/>
    </source>
</evidence>
<dbReference type="AlphaFoldDB" id="A0A4R6ND55"/>
<dbReference type="SUPFAM" id="SSF55729">
    <property type="entry name" value="Acyl-CoA N-acyltransferases (Nat)"/>
    <property type="match status" value="1"/>
</dbReference>
<dbReference type="InterPro" id="IPR022484">
    <property type="entry name" value="PEP-CTERM/exosrtase_acylTfrase"/>
</dbReference>
<comment type="similarity">
    <text evidence="1">Belongs to the autoinducer synthase family.</text>
</comment>
<dbReference type="GO" id="GO:0009372">
    <property type="term" value="P:quorum sensing"/>
    <property type="evidence" value="ECO:0007669"/>
    <property type="project" value="UniProtKB-UniRule"/>
</dbReference>
<dbReference type="PROSITE" id="PS51187">
    <property type="entry name" value="AUTOINDUCER_SYNTH_2"/>
    <property type="match status" value="1"/>
</dbReference>
<comment type="caution">
    <text evidence="2">The sequence shown here is derived from an EMBL/GenBank/DDBJ whole genome shotgun (WGS) entry which is preliminary data.</text>
</comment>
<sequence length="273" mass="30551">MDRRNLGGTFNQLFELSAALDPASIEEVYRIRHEVYCRDLGWEPLREDGLETDKYDPQSVHCLLRRRGSGEPVGCTRLVMAYPGQPEARLPFEVSCDEVIDRSIIDPRALPRQDIGEVSRLAVMSNFRQRKGESGTAVSISEEDFESRGQTPRFPFIPISLYLGAAAIARHLNVEHVFVLTEPRLAAHFTRIGFDIHGIGGTIEHRGTRMPSLISSSKVVANLRPLIKPLYEVIEAAVLENFRQNPEYLPALRARLADGPRAPGDTPEPASRL</sequence>
<dbReference type="Pfam" id="PF13444">
    <property type="entry name" value="Acetyltransf_5"/>
    <property type="match status" value="1"/>
</dbReference>